<proteinExistence type="predicted"/>
<feature type="region of interest" description="Disordered" evidence="1">
    <location>
        <begin position="80"/>
        <end position="161"/>
    </location>
</feature>
<dbReference type="EMBL" id="NHSD01000178">
    <property type="protein sequence ID" value="MBK5926863.1"/>
    <property type="molecule type" value="Genomic_DNA"/>
</dbReference>
<protein>
    <recommendedName>
        <fullName evidence="4">Helix-turn-helix domain-containing protein</fullName>
    </recommendedName>
</protein>
<dbReference type="Proteomes" id="UP000706333">
    <property type="component" value="Unassembled WGS sequence"/>
</dbReference>
<comment type="caution">
    <text evidence="2">The sequence shown here is derived from an EMBL/GenBank/DDBJ whole genome shotgun (WGS) entry which is preliminary data.</text>
</comment>
<organism evidence="2 3">
    <name type="scientific">Rhodobaculum claviforme</name>
    <dbReference type="NCBI Taxonomy" id="1549854"/>
    <lineage>
        <taxon>Bacteria</taxon>
        <taxon>Pseudomonadati</taxon>
        <taxon>Pseudomonadota</taxon>
        <taxon>Alphaproteobacteria</taxon>
        <taxon>Rhodobacterales</taxon>
        <taxon>Paracoccaceae</taxon>
        <taxon>Rhodobaculum</taxon>
    </lineage>
</organism>
<feature type="compositionally biased region" description="Basic and acidic residues" evidence="1">
    <location>
        <begin position="131"/>
        <end position="143"/>
    </location>
</feature>
<keyword evidence="3" id="KW-1185">Reference proteome</keyword>
<evidence type="ECO:0000313" key="3">
    <source>
        <dbReference type="Proteomes" id="UP000706333"/>
    </source>
</evidence>
<dbReference type="AlphaFoldDB" id="A0A934WIU3"/>
<dbReference type="InterPro" id="IPR036388">
    <property type="entry name" value="WH-like_DNA-bd_sf"/>
</dbReference>
<dbReference type="Gene3D" id="1.10.10.10">
    <property type="entry name" value="Winged helix-like DNA-binding domain superfamily/Winged helix DNA-binding domain"/>
    <property type="match status" value="1"/>
</dbReference>
<sequence length="161" mass="17476">MSVRAYKWVHSLLPILDLPPTERCVLLVLAFHHNDQTGECFPAMKTIAGHCGVGERRARQAVQLLAAWRIIKVRRGGTAAGNASNRYTLFGTPRRPKESGKRMPVSGAGKPAQKSRFQSGSGLPDSNRQTGADDRDWYSKGEEAQANGASGLRVVNGGRHA</sequence>
<dbReference type="Pfam" id="PF13730">
    <property type="entry name" value="HTH_36"/>
    <property type="match status" value="1"/>
</dbReference>
<gene>
    <name evidence="2" type="ORF">CCR87_05810</name>
</gene>
<evidence type="ECO:0000256" key="1">
    <source>
        <dbReference type="SAM" id="MobiDB-lite"/>
    </source>
</evidence>
<feature type="compositionally biased region" description="Polar residues" evidence="1">
    <location>
        <begin position="115"/>
        <end position="130"/>
    </location>
</feature>
<evidence type="ECO:0000313" key="2">
    <source>
        <dbReference type="EMBL" id="MBK5926863.1"/>
    </source>
</evidence>
<reference evidence="2" key="2">
    <citation type="journal article" date="2020" name="Microorganisms">
        <title>Osmotic Adaptation and Compatible Solute Biosynthesis of Phototrophic Bacteria as Revealed from Genome Analyses.</title>
        <authorList>
            <person name="Imhoff J.F."/>
            <person name="Rahn T."/>
            <person name="Kunzel S."/>
            <person name="Keller A."/>
            <person name="Neulinger S.C."/>
        </authorList>
    </citation>
    <scope>NUCLEOTIDE SEQUENCE</scope>
    <source>
        <strain evidence="2">LMG 28126</strain>
    </source>
</reference>
<evidence type="ECO:0008006" key="4">
    <source>
        <dbReference type="Google" id="ProtNLM"/>
    </source>
</evidence>
<reference evidence="2" key="1">
    <citation type="submission" date="2017-05" db="EMBL/GenBank/DDBJ databases">
        <authorList>
            <person name="Imhoff J.F."/>
            <person name="Rahn T."/>
            <person name="Kuenzel S."/>
            <person name="Neulinger S.C."/>
        </authorList>
    </citation>
    <scope>NUCLEOTIDE SEQUENCE</scope>
    <source>
        <strain evidence="2">LMG 28126</strain>
    </source>
</reference>
<dbReference type="RefSeq" id="WP_201156633.1">
    <property type="nucleotide sequence ID" value="NZ_NHSD01000178.1"/>
</dbReference>
<accession>A0A934WIU3</accession>
<name>A0A934WIU3_9RHOB</name>